<feature type="signal peptide" evidence="1">
    <location>
        <begin position="1"/>
        <end position="19"/>
    </location>
</feature>
<proteinExistence type="predicted"/>
<name>A0ABD3BX61_9LAMI</name>
<sequence length="119" mass="12269">MMSKSFITITLVLLSSVVADQEMPNNVVQDQINGDGKTQTTIGGGYGGGESGSGSGYSAGFSHGGVYVGGKICKFGCCSESYGYSHGGGSYYGCTCCSSFVQAKAYAYAQRLAKAHIKN</sequence>
<comment type="caution">
    <text evidence="2">The sequence shown here is derived from an EMBL/GenBank/DDBJ whole genome shotgun (WGS) entry which is preliminary data.</text>
</comment>
<evidence type="ECO:0000313" key="3">
    <source>
        <dbReference type="Proteomes" id="UP001632038"/>
    </source>
</evidence>
<keyword evidence="3" id="KW-1185">Reference proteome</keyword>
<accession>A0ABD3BX61</accession>
<dbReference type="AlphaFoldDB" id="A0ABD3BX61"/>
<dbReference type="Proteomes" id="UP001632038">
    <property type="component" value="Unassembled WGS sequence"/>
</dbReference>
<evidence type="ECO:0000256" key="1">
    <source>
        <dbReference type="SAM" id="SignalP"/>
    </source>
</evidence>
<reference evidence="3" key="1">
    <citation type="journal article" date="2024" name="IScience">
        <title>Strigolactones Initiate the Formation of Haustorium-like Structures in Castilleja.</title>
        <authorList>
            <person name="Buerger M."/>
            <person name="Peterson D."/>
            <person name="Chory J."/>
        </authorList>
    </citation>
    <scope>NUCLEOTIDE SEQUENCE [LARGE SCALE GENOMIC DNA]</scope>
</reference>
<gene>
    <name evidence="2" type="ORF">CASFOL_034333</name>
</gene>
<protein>
    <recommendedName>
        <fullName evidence="4">Glycine-rich protein</fullName>
    </recommendedName>
</protein>
<feature type="chain" id="PRO_5044886909" description="Glycine-rich protein" evidence="1">
    <location>
        <begin position="20"/>
        <end position="119"/>
    </location>
</feature>
<evidence type="ECO:0000313" key="2">
    <source>
        <dbReference type="EMBL" id="KAL3621847.1"/>
    </source>
</evidence>
<organism evidence="2 3">
    <name type="scientific">Castilleja foliolosa</name>
    <dbReference type="NCBI Taxonomy" id="1961234"/>
    <lineage>
        <taxon>Eukaryota</taxon>
        <taxon>Viridiplantae</taxon>
        <taxon>Streptophyta</taxon>
        <taxon>Embryophyta</taxon>
        <taxon>Tracheophyta</taxon>
        <taxon>Spermatophyta</taxon>
        <taxon>Magnoliopsida</taxon>
        <taxon>eudicotyledons</taxon>
        <taxon>Gunneridae</taxon>
        <taxon>Pentapetalae</taxon>
        <taxon>asterids</taxon>
        <taxon>lamiids</taxon>
        <taxon>Lamiales</taxon>
        <taxon>Orobanchaceae</taxon>
        <taxon>Pedicularideae</taxon>
        <taxon>Castillejinae</taxon>
        <taxon>Castilleja</taxon>
    </lineage>
</organism>
<keyword evidence="1" id="KW-0732">Signal</keyword>
<dbReference type="EMBL" id="JAVIJP010000062">
    <property type="protein sequence ID" value="KAL3621847.1"/>
    <property type="molecule type" value="Genomic_DNA"/>
</dbReference>
<evidence type="ECO:0008006" key="4">
    <source>
        <dbReference type="Google" id="ProtNLM"/>
    </source>
</evidence>